<organism evidence="2 3">
    <name type="scientific">Sphingobacterium spiritivorum ATCC 33300</name>
    <dbReference type="NCBI Taxonomy" id="525372"/>
    <lineage>
        <taxon>Bacteria</taxon>
        <taxon>Pseudomonadati</taxon>
        <taxon>Bacteroidota</taxon>
        <taxon>Sphingobacteriia</taxon>
        <taxon>Sphingobacteriales</taxon>
        <taxon>Sphingobacteriaceae</taxon>
        <taxon>Sphingobacterium</taxon>
    </lineage>
</organism>
<dbReference type="SUPFAM" id="SSF51735">
    <property type="entry name" value="NAD(P)-binding Rossmann-fold domains"/>
    <property type="match status" value="1"/>
</dbReference>
<accession>C2FW24</accession>
<reference evidence="2 3" key="1">
    <citation type="submission" date="2009-01" db="EMBL/GenBank/DDBJ databases">
        <authorList>
            <person name="Qin X."/>
            <person name="Bachman B."/>
            <person name="Battles P."/>
            <person name="Bell A."/>
            <person name="Bess C."/>
            <person name="Bickham C."/>
            <person name="Chaboub L."/>
            <person name="Chen D."/>
            <person name="Coyle M."/>
            <person name="Deiros D.R."/>
            <person name="Dinh H."/>
            <person name="Forbes L."/>
            <person name="Fowler G."/>
            <person name="Francisco L."/>
            <person name="Fu Q."/>
            <person name="Gubbala S."/>
            <person name="Hale W."/>
            <person name="Han Y."/>
            <person name="Hemphill L."/>
            <person name="Highlander S.K."/>
            <person name="Hirani K."/>
            <person name="Hogues M."/>
            <person name="Jackson L."/>
            <person name="Jakkamsetti A."/>
            <person name="Javaid M."/>
            <person name="Jiang H."/>
            <person name="Korchina V."/>
            <person name="Kovar C."/>
            <person name="Lara F."/>
            <person name="Lee S."/>
            <person name="Mata R."/>
            <person name="Mathew T."/>
            <person name="Moen C."/>
            <person name="Morales K."/>
            <person name="Munidasa M."/>
            <person name="Nazareth L."/>
            <person name="Ngo R."/>
            <person name="Nguyen L."/>
            <person name="Okwuonu G."/>
            <person name="Ongeri F."/>
            <person name="Patil S."/>
            <person name="Petrosino J."/>
            <person name="Pham C."/>
            <person name="Pham P."/>
            <person name="Pu L.-L."/>
            <person name="Puazo M."/>
            <person name="Raj R."/>
            <person name="Reid J."/>
            <person name="Rouhana J."/>
            <person name="Saada N."/>
            <person name="Shang Y."/>
            <person name="Simmons D."/>
            <person name="Thornton R."/>
            <person name="Warren J."/>
            <person name="Weissenberger G."/>
            <person name="Zhang J."/>
            <person name="Zhang L."/>
            <person name="Zhou C."/>
            <person name="Zhu D."/>
            <person name="Muzny D."/>
            <person name="Worley K."/>
            <person name="Gibbs R."/>
        </authorList>
    </citation>
    <scope>NUCLEOTIDE SEQUENCE [LARGE SCALE GENOMIC DNA]</scope>
    <source>
        <strain evidence="2 3">ATCC 33300</strain>
    </source>
</reference>
<dbReference type="InterPro" id="IPR051783">
    <property type="entry name" value="NAD(P)-dependent_oxidoreduct"/>
</dbReference>
<dbReference type="PANTHER" id="PTHR48079">
    <property type="entry name" value="PROTEIN YEEZ"/>
    <property type="match status" value="1"/>
</dbReference>
<dbReference type="Gene3D" id="3.40.50.720">
    <property type="entry name" value="NAD(P)-binding Rossmann-like Domain"/>
    <property type="match status" value="1"/>
</dbReference>
<dbReference type="RefSeq" id="WP_003007548.1">
    <property type="nucleotide sequence ID" value="NZ_GG668631.1"/>
</dbReference>
<dbReference type="AlphaFoldDB" id="C2FW24"/>
<dbReference type="InterPro" id="IPR001509">
    <property type="entry name" value="Epimerase_deHydtase"/>
</dbReference>
<name>C2FW24_SPHSI</name>
<proteinExistence type="predicted"/>
<dbReference type="Pfam" id="PF01370">
    <property type="entry name" value="Epimerase"/>
    <property type="match status" value="1"/>
</dbReference>
<evidence type="ECO:0000313" key="3">
    <source>
        <dbReference type="Proteomes" id="UP000006241"/>
    </source>
</evidence>
<dbReference type="GO" id="GO:0005737">
    <property type="term" value="C:cytoplasm"/>
    <property type="evidence" value="ECO:0007669"/>
    <property type="project" value="TreeGrafter"/>
</dbReference>
<dbReference type="InterPro" id="IPR036291">
    <property type="entry name" value="NAD(P)-bd_dom_sf"/>
</dbReference>
<comment type="caution">
    <text evidence="2">The sequence shown here is derived from an EMBL/GenBank/DDBJ whole genome shotgun (WGS) entry which is preliminary data.</text>
</comment>
<feature type="domain" description="NAD-dependent epimerase/dehydratase" evidence="1">
    <location>
        <begin position="3"/>
        <end position="213"/>
    </location>
</feature>
<dbReference type="GO" id="GO:0004029">
    <property type="term" value="F:aldehyde dehydrogenase (NAD+) activity"/>
    <property type="evidence" value="ECO:0007669"/>
    <property type="project" value="TreeGrafter"/>
</dbReference>
<gene>
    <name evidence="2" type="primary">wbcB</name>
    <name evidence="2" type="ORF">HMPREF0765_1530</name>
</gene>
<dbReference type="Proteomes" id="UP000006241">
    <property type="component" value="Unassembled WGS sequence"/>
</dbReference>
<dbReference type="HOGENOM" id="CLU_007383_12_3_10"/>
<protein>
    <submittedName>
        <fullName evidence="2">NAD dependent epimerase/dehydratase family protein</fullName>
    </submittedName>
</protein>
<evidence type="ECO:0000313" key="2">
    <source>
        <dbReference type="EMBL" id="EEI92804.1"/>
    </source>
</evidence>
<evidence type="ECO:0000259" key="1">
    <source>
        <dbReference type="Pfam" id="PF01370"/>
    </source>
</evidence>
<dbReference type="PANTHER" id="PTHR48079:SF6">
    <property type="entry name" value="NAD(P)-BINDING DOMAIN-CONTAINING PROTEIN-RELATED"/>
    <property type="match status" value="1"/>
</dbReference>
<sequence>MKIFLTGATGYIGSSVATHLIKQGHEVFGLVRDKGKTDNVKALGIVPAIGTLEDRELLTGYAQETDAVINTANSDHRLAVDTFIAALAGTGKTFIHTSGSSVVGDDVMGNAENPQLYNEETLFTPMDVRQERVNINNDIRIAGITKGIRSIVIVPSMIYGDCLGLNVESDQLPVVFRKSKEMNAGVYVGKGVNRWSNVHIADLVALYALTLEKAPTASYFYAENGEASYREIAVDVSKALGFGGKVISWNADEALAELGDWAKYALGSNSRVRAVHARNLLEWKPDAVSLQDWIALQKK</sequence>
<dbReference type="EMBL" id="ACHB01000036">
    <property type="protein sequence ID" value="EEI92804.1"/>
    <property type="molecule type" value="Genomic_DNA"/>
</dbReference>